<reference evidence="2" key="1">
    <citation type="journal article" date="2020" name="Nat. Commun.">
        <title>Genome assembly of wild tea tree DASZ reveals pedigree and selection history of tea varieties.</title>
        <authorList>
            <person name="Zhang W."/>
            <person name="Zhang Y."/>
            <person name="Qiu H."/>
            <person name="Guo Y."/>
            <person name="Wan H."/>
            <person name="Zhang X."/>
            <person name="Scossa F."/>
            <person name="Alseekh S."/>
            <person name="Zhang Q."/>
            <person name="Wang P."/>
            <person name="Xu L."/>
            <person name="Schmidt M.H."/>
            <person name="Jia X."/>
            <person name="Li D."/>
            <person name="Zhu A."/>
            <person name="Guo F."/>
            <person name="Chen W."/>
            <person name="Ni D."/>
            <person name="Usadel B."/>
            <person name="Fernie A.R."/>
            <person name="Wen W."/>
        </authorList>
    </citation>
    <scope>NUCLEOTIDE SEQUENCE [LARGE SCALE GENOMIC DNA]</scope>
    <source>
        <strain evidence="2">cv. G240</strain>
    </source>
</reference>
<dbReference type="EMBL" id="JACBKZ010000008">
    <property type="protein sequence ID" value="KAF5944090.1"/>
    <property type="molecule type" value="Genomic_DNA"/>
</dbReference>
<name>A0A7J7GTU0_CAMSI</name>
<dbReference type="Proteomes" id="UP000593564">
    <property type="component" value="Unassembled WGS sequence"/>
</dbReference>
<evidence type="ECO:0000313" key="2">
    <source>
        <dbReference type="Proteomes" id="UP000593564"/>
    </source>
</evidence>
<comment type="caution">
    <text evidence="1">The sequence shown here is derived from an EMBL/GenBank/DDBJ whole genome shotgun (WGS) entry which is preliminary data.</text>
</comment>
<reference evidence="1 2" key="2">
    <citation type="submission" date="2020-07" db="EMBL/GenBank/DDBJ databases">
        <title>Genome assembly of wild tea tree DASZ reveals pedigree and selection history of tea varieties.</title>
        <authorList>
            <person name="Zhang W."/>
        </authorList>
    </citation>
    <scope>NUCLEOTIDE SEQUENCE [LARGE SCALE GENOMIC DNA]</scope>
    <source>
        <strain evidence="2">cv. G240</strain>
        <tissue evidence="1">Leaf</tissue>
    </source>
</reference>
<accession>A0A7J7GTU0</accession>
<proteinExistence type="predicted"/>
<keyword evidence="2" id="KW-1185">Reference proteome</keyword>
<dbReference type="AlphaFoldDB" id="A0A7J7GTU0"/>
<protein>
    <submittedName>
        <fullName evidence="1">Uncharacterized protein</fullName>
    </submittedName>
</protein>
<sequence length="51" mass="5936">MKLPPIFNIYIFTNSQANHPRVKDRKMAVEDNTGIEEKDETVMNKILGIQF</sequence>
<gene>
    <name evidence="1" type="ORF">HYC85_018167</name>
</gene>
<organism evidence="1 2">
    <name type="scientific">Camellia sinensis</name>
    <name type="common">Tea plant</name>
    <name type="synonym">Thea sinensis</name>
    <dbReference type="NCBI Taxonomy" id="4442"/>
    <lineage>
        <taxon>Eukaryota</taxon>
        <taxon>Viridiplantae</taxon>
        <taxon>Streptophyta</taxon>
        <taxon>Embryophyta</taxon>
        <taxon>Tracheophyta</taxon>
        <taxon>Spermatophyta</taxon>
        <taxon>Magnoliopsida</taxon>
        <taxon>eudicotyledons</taxon>
        <taxon>Gunneridae</taxon>
        <taxon>Pentapetalae</taxon>
        <taxon>asterids</taxon>
        <taxon>Ericales</taxon>
        <taxon>Theaceae</taxon>
        <taxon>Camellia</taxon>
    </lineage>
</organism>
<evidence type="ECO:0000313" key="1">
    <source>
        <dbReference type="EMBL" id="KAF5944090.1"/>
    </source>
</evidence>